<dbReference type="KEGG" id="spaa:SPAPADRAFT_57764"/>
<evidence type="ECO:0000313" key="3">
    <source>
        <dbReference type="EMBL" id="EGW34700.1"/>
    </source>
</evidence>
<dbReference type="OMA" id="VKYCHSA"/>
<feature type="transmembrane region" description="Helical" evidence="2">
    <location>
        <begin position="204"/>
        <end position="226"/>
    </location>
</feature>
<feature type="transmembrane region" description="Helical" evidence="2">
    <location>
        <begin position="84"/>
        <end position="104"/>
    </location>
</feature>
<protein>
    <submittedName>
        <fullName evidence="3">Uncharacterized protein</fullName>
    </submittedName>
</protein>
<gene>
    <name evidence="3" type="ORF">SPAPADRAFT_57764</name>
</gene>
<feature type="transmembrane region" description="Helical" evidence="2">
    <location>
        <begin position="140"/>
        <end position="163"/>
    </location>
</feature>
<dbReference type="OrthoDB" id="4083114at2759"/>
<dbReference type="RefSeq" id="XP_007372112.1">
    <property type="nucleotide sequence ID" value="XM_007372050.1"/>
</dbReference>
<keyword evidence="2" id="KW-0472">Membrane</keyword>
<dbReference type="AlphaFoldDB" id="G3ADX6"/>
<keyword evidence="4" id="KW-1185">Reference proteome</keyword>
<evidence type="ECO:0000313" key="4">
    <source>
        <dbReference type="Proteomes" id="UP000000709"/>
    </source>
</evidence>
<dbReference type="GeneID" id="18872185"/>
<dbReference type="HOGENOM" id="CLU_921408_0_0_1"/>
<proteinExistence type="predicted"/>
<evidence type="ECO:0000256" key="2">
    <source>
        <dbReference type="SAM" id="Phobius"/>
    </source>
</evidence>
<feature type="transmembrane region" description="Helical" evidence="2">
    <location>
        <begin position="61"/>
        <end position="78"/>
    </location>
</feature>
<keyword evidence="2" id="KW-0812">Transmembrane</keyword>
<sequence>MNHSMPGSFPGSYGSTSYQPRQLQKATTNERLASQLTQSTEMTRFFNTTYINTKTKAQHHLIGQLGLIVYVLAFYQYVKYCHSAALIPLLFHCIYQVVLSIEILTNANLQVIRHLLSDTTEPEEQQFVLNNRMRFVCRMLYTKCLFVLLYHILFVCSWMVSIVNRGQLQELTYGTWWVVSFIGEEVPDISPEVPYHEKLLKLGLIQLLFIDLIVLFLELVMFQCIYKQSPILKIERRLNEQEIYCVRQSTSPNISVNEEDVSQEDVPTVLKVKLYQCFKREGYLDVIGQ</sequence>
<dbReference type="EMBL" id="GL996499">
    <property type="protein sequence ID" value="EGW34700.1"/>
    <property type="molecule type" value="Genomic_DNA"/>
</dbReference>
<dbReference type="Proteomes" id="UP000000709">
    <property type="component" value="Unassembled WGS sequence"/>
</dbReference>
<feature type="region of interest" description="Disordered" evidence="1">
    <location>
        <begin position="1"/>
        <end position="20"/>
    </location>
</feature>
<accession>G3ADX6</accession>
<organism evidence="4">
    <name type="scientific">Spathaspora passalidarum (strain NRRL Y-27907 / 11-Y1)</name>
    <dbReference type="NCBI Taxonomy" id="619300"/>
    <lineage>
        <taxon>Eukaryota</taxon>
        <taxon>Fungi</taxon>
        <taxon>Dikarya</taxon>
        <taxon>Ascomycota</taxon>
        <taxon>Saccharomycotina</taxon>
        <taxon>Pichiomycetes</taxon>
        <taxon>Debaryomycetaceae</taxon>
        <taxon>Spathaspora</taxon>
    </lineage>
</organism>
<reference evidence="3 4" key="1">
    <citation type="journal article" date="2011" name="Proc. Natl. Acad. Sci. U.S.A.">
        <title>Comparative genomics of xylose-fermenting fungi for enhanced biofuel production.</title>
        <authorList>
            <person name="Wohlbach D.J."/>
            <person name="Kuo A."/>
            <person name="Sato T.K."/>
            <person name="Potts K.M."/>
            <person name="Salamov A.A."/>
            <person name="LaButti K.M."/>
            <person name="Sun H."/>
            <person name="Clum A."/>
            <person name="Pangilinan J.L."/>
            <person name="Lindquist E.A."/>
            <person name="Lucas S."/>
            <person name="Lapidus A."/>
            <person name="Jin M."/>
            <person name="Gunawan C."/>
            <person name="Balan V."/>
            <person name="Dale B.E."/>
            <person name="Jeffries T.W."/>
            <person name="Zinkel R."/>
            <person name="Barry K.W."/>
            <person name="Grigoriev I.V."/>
            <person name="Gasch A.P."/>
        </authorList>
    </citation>
    <scope>NUCLEOTIDE SEQUENCE [LARGE SCALE GENOMIC DNA]</scope>
    <source>
        <strain evidence="4">NRRL Y-27907 / 11-Y1</strain>
    </source>
</reference>
<dbReference type="InParanoid" id="G3ADX6"/>
<dbReference type="eggNOG" id="ENOG502RPZ5">
    <property type="taxonomic scope" value="Eukaryota"/>
</dbReference>
<evidence type="ECO:0000256" key="1">
    <source>
        <dbReference type="SAM" id="MobiDB-lite"/>
    </source>
</evidence>
<name>G3ADX6_SPAPN</name>
<keyword evidence="2" id="KW-1133">Transmembrane helix</keyword>